<organism evidence="3 4">
    <name type="scientific">Leptospira kirschneri serovar Pomona</name>
    <dbReference type="NCBI Taxonomy" id="561005"/>
    <lineage>
        <taxon>Bacteria</taxon>
        <taxon>Pseudomonadati</taxon>
        <taxon>Spirochaetota</taxon>
        <taxon>Spirochaetia</taxon>
        <taxon>Leptospirales</taxon>
        <taxon>Leptospiraceae</taxon>
        <taxon>Leptospira</taxon>
    </lineage>
</organism>
<name>A0A1T1DH64_9LEPT</name>
<dbReference type="Proteomes" id="UP000191008">
    <property type="component" value="Unassembled WGS sequence"/>
</dbReference>
<dbReference type="EMBL" id="MVIT01000077">
    <property type="protein sequence ID" value="OOV40211.1"/>
    <property type="molecule type" value="Genomic_DNA"/>
</dbReference>
<evidence type="ECO:0000313" key="3">
    <source>
        <dbReference type="EMBL" id="OOV40211.1"/>
    </source>
</evidence>
<proteinExistence type="predicted"/>
<feature type="compositionally biased region" description="Pro residues" evidence="1">
    <location>
        <begin position="80"/>
        <end position="92"/>
    </location>
</feature>
<accession>A0A1T1DH64</accession>
<keyword evidence="2" id="KW-0472">Membrane</keyword>
<dbReference type="AlphaFoldDB" id="A0A1T1DH64"/>
<protein>
    <submittedName>
        <fullName evidence="3">Uncharacterized protein</fullName>
    </submittedName>
</protein>
<evidence type="ECO:0000256" key="1">
    <source>
        <dbReference type="SAM" id="MobiDB-lite"/>
    </source>
</evidence>
<sequence length="146" mass="16115">MAQRYYLYYKQTGTGNLTVGKPSGYTQFLHNPDAKRMSFLLPDDKGKGQEIIGKFIQDFQRLNAGKFSISNAVVQNSSTPMPPAPGPSPKPPTGKIEPKPPTVITGSGSVEPQEKEKKDDDTLLIIAGIIFAIFIFSKMNKGKRRR</sequence>
<feature type="region of interest" description="Disordered" evidence="1">
    <location>
        <begin position="73"/>
        <end position="118"/>
    </location>
</feature>
<feature type="transmembrane region" description="Helical" evidence="2">
    <location>
        <begin position="122"/>
        <end position="139"/>
    </location>
</feature>
<evidence type="ECO:0000313" key="4">
    <source>
        <dbReference type="Proteomes" id="UP000191008"/>
    </source>
</evidence>
<comment type="caution">
    <text evidence="3">The sequence shown here is derived from an EMBL/GenBank/DDBJ whole genome shotgun (WGS) entry which is preliminary data.</text>
</comment>
<gene>
    <name evidence="3" type="ORF">B1J93_17855</name>
</gene>
<evidence type="ECO:0000256" key="2">
    <source>
        <dbReference type="SAM" id="Phobius"/>
    </source>
</evidence>
<reference evidence="3 4" key="1">
    <citation type="submission" date="2017-02" db="EMBL/GenBank/DDBJ databases">
        <title>Comparative genomic analysis of Brazilian Leptospira kirschneri strains of different serogroups.</title>
        <authorList>
            <person name="Moreno L.Z."/>
            <person name="Miraglia F."/>
            <person name="Kremer F.S."/>
            <person name="Eslabao M.R."/>
            <person name="Lilenbaum W."/>
            <person name="Dellagostin O.A."/>
            <person name="Moreno A.M."/>
        </authorList>
    </citation>
    <scope>NUCLEOTIDE SEQUENCE [LARGE SCALE GENOMIC DNA]</scope>
    <source>
        <strain evidence="3 4">M110/06</strain>
    </source>
</reference>
<keyword evidence="2" id="KW-1133">Transmembrane helix</keyword>
<dbReference type="RefSeq" id="WP_082293451.1">
    <property type="nucleotide sequence ID" value="NZ_MVIT01000077.1"/>
</dbReference>
<keyword evidence="2" id="KW-0812">Transmembrane</keyword>